<dbReference type="AlphaFoldDB" id="A0A2G8TFD2"/>
<proteinExistence type="predicted"/>
<keyword evidence="3" id="KW-1185">Reference proteome</keyword>
<dbReference type="RefSeq" id="WP_099788806.1">
    <property type="nucleotide sequence ID" value="NZ_JBHLYV010000004.1"/>
</dbReference>
<reference evidence="2 3" key="1">
    <citation type="submission" date="2017-10" db="EMBL/GenBank/DDBJ databases">
        <title>Massilia psychrophilum sp. nov., a novel purple-pigmented bacterium isolated from Tianshan glacier, Xinjiang Municipality, China.</title>
        <authorList>
            <person name="Wang H."/>
        </authorList>
    </citation>
    <scope>NUCLEOTIDE SEQUENCE [LARGE SCALE GENOMIC DNA]</scope>
    <source>
        <strain evidence="2 3">JCM 30074</strain>
    </source>
</reference>
<gene>
    <name evidence="2" type="ORF">CR105_12605</name>
</gene>
<feature type="region of interest" description="Disordered" evidence="1">
    <location>
        <begin position="75"/>
        <end position="105"/>
    </location>
</feature>
<evidence type="ECO:0000256" key="1">
    <source>
        <dbReference type="SAM" id="MobiDB-lite"/>
    </source>
</evidence>
<evidence type="ECO:0008006" key="4">
    <source>
        <dbReference type="Google" id="ProtNLM"/>
    </source>
</evidence>
<organism evidence="2 3">
    <name type="scientific">Massilia eurypsychrophila</name>
    <dbReference type="NCBI Taxonomy" id="1485217"/>
    <lineage>
        <taxon>Bacteria</taxon>
        <taxon>Pseudomonadati</taxon>
        <taxon>Pseudomonadota</taxon>
        <taxon>Betaproteobacteria</taxon>
        <taxon>Burkholderiales</taxon>
        <taxon>Oxalobacteraceae</taxon>
        <taxon>Telluria group</taxon>
        <taxon>Massilia</taxon>
    </lineage>
</organism>
<name>A0A2G8TFD2_9BURK</name>
<comment type="caution">
    <text evidence="2">The sequence shown here is derived from an EMBL/GenBank/DDBJ whole genome shotgun (WGS) entry which is preliminary data.</text>
</comment>
<dbReference type="EMBL" id="PDOC01000006">
    <property type="protein sequence ID" value="PIL44746.1"/>
    <property type="molecule type" value="Genomic_DNA"/>
</dbReference>
<dbReference type="Proteomes" id="UP000230390">
    <property type="component" value="Unassembled WGS sequence"/>
</dbReference>
<accession>A0A2G8TFD2</accession>
<protein>
    <recommendedName>
        <fullName evidence="4">Prolin-rich transmembrane protein</fullName>
    </recommendedName>
</protein>
<evidence type="ECO:0000313" key="3">
    <source>
        <dbReference type="Proteomes" id="UP000230390"/>
    </source>
</evidence>
<dbReference type="OrthoDB" id="8564513at2"/>
<evidence type="ECO:0000313" key="2">
    <source>
        <dbReference type="EMBL" id="PIL44746.1"/>
    </source>
</evidence>
<sequence length="171" mass="17886">MTPRHMLMGAALVVAAGFAIFGDKTPGGEVVEPVVRAPAASTAPARVVAAAPKDATAPAILRLLPRDELIAAGDGADAFGSRDWTPPPPPPQPAPPPPPPTAPPLPFTFVGKAVEKGEWEVFLARGAETLIVRNKTVIDGVYRVDAIAPPGMTFTYLPMNQVQQLNIGVRD</sequence>
<feature type="compositionally biased region" description="Pro residues" evidence="1">
    <location>
        <begin position="85"/>
        <end position="105"/>
    </location>
</feature>